<dbReference type="SMART" id="SM01002">
    <property type="entry name" value="AlaDh_PNT_C"/>
    <property type="match status" value="1"/>
</dbReference>
<evidence type="ECO:0000256" key="3">
    <source>
        <dbReference type="ARBA" id="ARBA00023002"/>
    </source>
</evidence>
<name>A0ABS9V1L5_9BACT</name>
<accession>A0ABS9V1L5</accession>
<evidence type="ECO:0000256" key="1">
    <source>
        <dbReference type="ARBA" id="ARBA00005689"/>
    </source>
</evidence>
<dbReference type="InterPro" id="IPR036291">
    <property type="entry name" value="NAD(P)-bd_dom_sf"/>
</dbReference>
<dbReference type="Pfam" id="PF01262">
    <property type="entry name" value="AlaDh_PNT_C"/>
    <property type="match status" value="1"/>
</dbReference>
<dbReference type="Gene3D" id="3.40.50.720">
    <property type="entry name" value="NAD(P)-binding Rossmann-like Domain"/>
    <property type="match status" value="2"/>
</dbReference>
<dbReference type="PANTHER" id="PTHR42795">
    <property type="entry name" value="ALANINE DEHYDROGENASE"/>
    <property type="match status" value="1"/>
</dbReference>
<keyword evidence="7" id="KW-1185">Reference proteome</keyword>
<evidence type="ECO:0000313" key="6">
    <source>
        <dbReference type="EMBL" id="MCH7410311.1"/>
    </source>
</evidence>
<dbReference type="SUPFAM" id="SSF51735">
    <property type="entry name" value="NAD(P)-binding Rossmann-fold domains"/>
    <property type="match status" value="1"/>
</dbReference>
<feature type="domain" description="Alanine dehydrogenase/pyridine nucleotide transhydrogenase N-terminal" evidence="5">
    <location>
        <begin position="33"/>
        <end position="166"/>
    </location>
</feature>
<dbReference type="SUPFAM" id="SSF52283">
    <property type="entry name" value="Formate/glycerate dehydrogenase catalytic domain-like"/>
    <property type="match status" value="1"/>
</dbReference>
<dbReference type="EMBL" id="JAKZGP010000034">
    <property type="protein sequence ID" value="MCH7410311.1"/>
    <property type="molecule type" value="Genomic_DNA"/>
</dbReference>
<evidence type="ECO:0000313" key="7">
    <source>
        <dbReference type="Proteomes" id="UP001165489"/>
    </source>
</evidence>
<reference evidence="6" key="1">
    <citation type="submission" date="2022-03" db="EMBL/GenBank/DDBJ databases">
        <title>De novo assembled genomes of Belliella spp. (Cyclobacteriaceae) strains.</title>
        <authorList>
            <person name="Szabo A."/>
            <person name="Korponai K."/>
            <person name="Felfoldi T."/>
        </authorList>
    </citation>
    <scope>NUCLEOTIDE SEQUENCE</scope>
    <source>
        <strain evidence="6">DSM 111904</strain>
    </source>
</reference>
<dbReference type="PANTHER" id="PTHR42795:SF1">
    <property type="entry name" value="ALANINE DEHYDROGENASE"/>
    <property type="match status" value="1"/>
</dbReference>
<evidence type="ECO:0000256" key="2">
    <source>
        <dbReference type="ARBA" id="ARBA00012897"/>
    </source>
</evidence>
<keyword evidence="3" id="KW-0560">Oxidoreductase</keyword>
<comment type="caution">
    <text evidence="6">The sequence shown here is derived from an EMBL/GenBank/DDBJ whole genome shotgun (WGS) entry which is preliminary data.</text>
</comment>
<dbReference type="InterPro" id="IPR007886">
    <property type="entry name" value="AlaDH/PNT_N"/>
</dbReference>
<feature type="domain" description="Alanine dehydrogenase/pyridine nucleotide transhydrogenase NAD(H)-binding" evidence="4">
    <location>
        <begin position="178"/>
        <end position="326"/>
    </location>
</feature>
<dbReference type="SMART" id="SM01003">
    <property type="entry name" value="AlaDh_PNT_N"/>
    <property type="match status" value="1"/>
</dbReference>
<dbReference type="Pfam" id="PF05222">
    <property type="entry name" value="AlaDh_PNT_N"/>
    <property type="match status" value="1"/>
</dbReference>
<dbReference type="InterPro" id="IPR008141">
    <property type="entry name" value="Ala_DH"/>
</dbReference>
<dbReference type="Proteomes" id="UP001165489">
    <property type="component" value="Unassembled WGS sequence"/>
</dbReference>
<evidence type="ECO:0000259" key="5">
    <source>
        <dbReference type="SMART" id="SM01003"/>
    </source>
</evidence>
<dbReference type="InterPro" id="IPR007698">
    <property type="entry name" value="AlaDH/PNT_NAD(H)-bd"/>
</dbReference>
<sequence length="404" mass="43814">MEYSMVDVTEAVEILPKEASAKLKPKKEELLIGVPKEMDAQEKRVLLTPEAVRLLVANGINVVVEQGAGDNSKFTDKDYADAGAKVVLTAKEALEVDVVLKVEPPTLEEIAHMQSGSCLISALQIGRQSAQYIHALNAKKITAVSFEHLEDKVGGMPVVRAMSEIAGSTVMLIASEYLSSVNDGKGLILGGVTGVPPTQVVIIGAGTVAEYAARTALGLGANIKVFDNQIYKLRRIKQLLGQQVFTSTIDNVTLAQALKEADVVIGALRAEKGKNKIVVTEEMVAAMMPGSIIIDVSIDQGGCIETAEMTSHDQPTYKKHEIIHYCVPNIASRVSRTASVALSNIFTPIVLQMSDLKGAEEMIFNYKWFMKGVYTYRGSLTNAHLARRFAMSHKELQLLLAARY</sequence>
<comment type="similarity">
    <text evidence="1">Belongs to the AlaDH/PNT family.</text>
</comment>
<evidence type="ECO:0000259" key="4">
    <source>
        <dbReference type="SMART" id="SM01002"/>
    </source>
</evidence>
<protein>
    <recommendedName>
        <fullName evidence="2">alanine dehydrogenase</fullName>
        <ecNumber evidence="2">1.4.1.1</ecNumber>
    </recommendedName>
</protein>
<dbReference type="CDD" id="cd05305">
    <property type="entry name" value="L-AlaDH"/>
    <property type="match status" value="1"/>
</dbReference>
<dbReference type="EC" id="1.4.1.1" evidence="2"/>
<gene>
    <name evidence="6" type="ORF">MM239_12960</name>
</gene>
<organism evidence="6 7">
    <name type="scientific">Belliella filtrata</name>
    <dbReference type="NCBI Taxonomy" id="2923435"/>
    <lineage>
        <taxon>Bacteria</taxon>
        <taxon>Pseudomonadati</taxon>
        <taxon>Bacteroidota</taxon>
        <taxon>Cytophagia</taxon>
        <taxon>Cytophagales</taxon>
        <taxon>Cyclobacteriaceae</taxon>
        <taxon>Belliella</taxon>
    </lineage>
</organism>
<proteinExistence type="inferred from homology"/>